<dbReference type="InterPro" id="IPR022385">
    <property type="entry name" value="Rhs_assc_core"/>
</dbReference>
<reference evidence="2 3" key="1">
    <citation type="journal article" date="2023" name="Chemosphere">
        <title>Whole genome analysis of Flavobacterium aziz-sancarii sp. nov., isolated from Ardley Island (Antarctica), revealed a rich resistome and bioremediation potential.</title>
        <authorList>
            <person name="Otur C."/>
            <person name="Okay S."/>
            <person name="Kurt-Kizildogan A."/>
        </authorList>
    </citation>
    <scope>NUCLEOTIDE SEQUENCE [LARGE SCALE GENOMIC DNA]</scope>
    <source>
        <strain evidence="2 3">AC</strain>
    </source>
</reference>
<accession>A0ABT4WH27</accession>
<proteinExistence type="predicted"/>
<dbReference type="InterPro" id="IPR008979">
    <property type="entry name" value="Galactose-bd-like_sf"/>
</dbReference>
<gene>
    <name evidence="2" type="ORF">NJT12_19720</name>
</gene>
<keyword evidence="1" id="KW-0732">Signal</keyword>
<comment type="caution">
    <text evidence="2">The sequence shown here is derived from an EMBL/GenBank/DDBJ whole genome shotgun (WGS) entry which is preliminary data.</text>
</comment>
<dbReference type="EMBL" id="JAMZNK010000043">
    <property type="protein sequence ID" value="MDA6071857.1"/>
    <property type="molecule type" value="Genomic_DNA"/>
</dbReference>
<dbReference type="SUPFAM" id="SSF69318">
    <property type="entry name" value="Integrin alpha N-terminal domain"/>
    <property type="match status" value="1"/>
</dbReference>
<dbReference type="Gene3D" id="2.180.10.10">
    <property type="entry name" value="RHS repeat-associated core"/>
    <property type="match status" value="1"/>
</dbReference>
<evidence type="ECO:0000313" key="3">
    <source>
        <dbReference type="Proteomes" id="UP001212170"/>
    </source>
</evidence>
<dbReference type="NCBIfam" id="TIGR03696">
    <property type="entry name" value="Rhs_assc_core"/>
    <property type="match status" value="1"/>
</dbReference>
<evidence type="ECO:0000256" key="1">
    <source>
        <dbReference type="ARBA" id="ARBA00022729"/>
    </source>
</evidence>
<dbReference type="SUPFAM" id="SSF49785">
    <property type="entry name" value="Galactose-binding domain-like"/>
    <property type="match status" value="1"/>
</dbReference>
<dbReference type="InterPro" id="IPR028994">
    <property type="entry name" value="Integrin_alpha_N"/>
</dbReference>
<dbReference type="PANTHER" id="PTHR32305">
    <property type="match status" value="1"/>
</dbReference>
<dbReference type="InterPro" id="IPR013517">
    <property type="entry name" value="FG-GAP"/>
</dbReference>
<dbReference type="Gene3D" id="2.130.10.130">
    <property type="entry name" value="Integrin alpha, N-terminal"/>
    <property type="match status" value="1"/>
</dbReference>
<dbReference type="InterPro" id="IPR050708">
    <property type="entry name" value="T6SS_VgrG/RHS"/>
</dbReference>
<evidence type="ECO:0000313" key="2">
    <source>
        <dbReference type="EMBL" id="MDA6071857.1"/>
    </source>
</evidence>
<name>A0ABT4WH27_9FLAO</name>
<keyword evidence="3" id="KW-1185">Reference proteome</keyword>
<dbReference type="PANTHER" id="PTHR32305:SF15">
    <property type="entry name" value="PROTEIN RHSA-RELATED"/>
    <property type="match status" value="1"/>
</dbReference>
<dbReference type="RefSeq" id="WP_271337642.1">
    <property type="nucleotide sequence ID" value="NZ_JAMZNK010000043.1"/>
</dbReference>
<protein>
    <submittedName>
        <fullName evidence="2">FG-GAP-like repeat-containing protein</fullName>
    </submittedName>
</protein>
<dbReference type="Pfam" id="PF13517">
    <property type="entry name" value="FG-GAP_3"/>
    <property type="match status" value="1"/>
</dbReference>
<organism evidence="2 3">
    <name type="scientific">Flavobacterium azizsancarii</name>
    <dbReference type="NCBI Taxonomy" id="2961580"/>
    <lineage>
        <taxon>Bacteria</taxon>
        <taxon>Pseudomonadati</taxon>
        <taxon>Bacteroidota</taxon>
        <taxon>Flavobacteriia</taxon>
        <taxon>Flavobacteriales</taxon>
        <taxon>Flavobacteriaceae</taxon>
        <taxon>Flavobacterium</taxon>
    </lineage>
</organism>
<sequence length="2149" mass="240475">MEPQISISYNSQGSVGAAGYGWNISGISSISRIPATKSHDGIIDGVDFNAVDRFAIDGQRLVLKNISQTYGADGTEYETEIFSNIKVKSYGVHPNGASYGPAFFLVEYPDGSKAYYGNSTDSRSVTEWSITSWENVQGIKIIYNYNSTNNLLEITSIKYGFTGSTVPINEIKFIYESISRPESYYVGGQNITRNKRLLEINTLSNNIGFRNYFLEYLTTSQSYNLLWKITEKNGDKTKSLNPTVFSYENTDTAINYISNPTILNVDNLSSLNASTVTGDFDGDGSMDFILYPLTGASAKKKMWMFSGISPNTSAQTMPNFGAPLSFSNTFDEIFAVNYINYQDYLMPLQGWTVVQGSTFTTYAYSPSSSFVQQDQKTYTFPRFILDYNNECGGESPDIVNPNTAKIQAKNLTTNGAGSIHYHYESDIPHAYISGDFNGDGLTDIVAYEKSFTYPFTSGCSTYEYTYHGGQLFFINLDKRLTTNYTNTAGNLYLSFSSKIFVADFNGDGKSDIYVFDSGSVNVYTLDSNNQFTILAQAQLYDSSININRPIIIGDYNGDGKSDFMLPVEQNDAWYLYKSTGTVFIKEYKIMGNFILNDPYNSYNYFASDYDNDGKSDLTIVQNSRNSSTGTGTIKITAVSETQLYTYTTKSAITTPQSSIDIYALPIFLPSTDKKNPHFEIAFINNNKLHFFNSPKNTNKDRLLKTITYGNGVQEFITYQSLDPIYEYSYNSIYNSSLTTEKYPYFDIVSSPDFQIVTLLEKKSASVSKMKRYGYYGAVTNLEGLGFQGFRSIMETNWYDNSNPVTCTISSSNIRLRGAETDSYFLPYLAYPYRNFSPSSYTTKSTLSYTPATADLALQGNKVFKIQNTGSITVNTLDNTSAETTNIFDSYSNITYSKTETKEGSSSLQTNETSMVYETPVSNPLYILGRPSSKTRSSVVSGHTMTSNESYTYNSSYLLSDISKSATGTSTITEHFDYDSFGNITKRMISSALSGARSTWFEYDTSGRFMTKKTDNDALISTFEYYLDSGLLKKETNPYAQSVSYTYDSWFKRLTATDDLLNKTVTTTYSKSYSAQNGSQTTIATTTDVLDGSSSEDIFDDLGRKIRVGTKDINGTFSYVSFVYDIYDRNYKISEPYFGASASQWNETKFDIYSRPIENTLFNGRTTTALYEGLATTITDGANSKKITKNAIGNIISSYEPTGGTIAYSYFANGNLRQTNYNGVNIVMEQDGWGRKTKLTDPSAGVFNYKYNDFNELTEEKSQNGNVITSIIRDTSGRPLTKTIAGGGSSSETTYEYDGSKLPVTITYEDKNEPAGSNKIVTTIIYDNATKRATSITEEKAGISKFTRSFEYDALGRISIETKTAQVGGKTSAIVTKNEYKNGELYKILDANNNVLWQVNTFTAKGQIKESVLGNGIKVTNNYDSNGYLSSIQHDKTTTPTGNILTLTTLFDKNTDNLDNRVNSAFGNYTETFKYDDINRLKKFTNKLGIEETQNYDASGKISSNNLGSYEYEPSKPYQNTSITLAPEGVGYYANREGIFNDSMEDKNTWGPAAYPDNSFYTYDNSNAYTGATSLKMTNSTSTEQYVHNDKWIAIDNEVPTEYTYSAWVYSEGPQAEIFLIMRTPSEAGYFTDISNQITNVTNQWYKIEKTVLIQPNIKKLNIRLDNNGYGNMWYDDVQIRKTSDTPTPDRKLNITYNAFKSPILIDETGVDKINFLYNDNNQRSMMFYGSQQVEKMDRPLRKYYSADGSMEVKQNTATGNIEFLTYIGGDGYSAPIAVKSDGINSPEYLYLHRDYQGSILAVTDSNGSIVEKRLFDASGSVIQVQDGAGNHLAGLTILDRGYTGHEHLQSIALINMNARLYDPMIHRFLQVDNIIQDPTNTQNYNQYGYVLNNPLLYTDPSGNLAQGSGPGKDCVDCGWFAAIANGVATIAQNWDNWRIKDWANRNLNFNKWDEWRREKLSLRNIFGGGHKNSGPPPPPPNMSNYVSLPNNISYTSTHQTGKKGQWNSNLGDQFKLKTYVSLRIGTQKMFDVNDTFFNGKDEGRNYQFNLGRYNLNFRPKDNRLRFMWPSDQYSSQGTSFGMDGIGYHYNVRGLKGKSAGFDAAFRPGGHTVLLVGKFILGLVQPQTIPLLAEETTVEAAAVIIYTYAF</sequence>
<dbReference type="Proteomes" id="UP001212170">
    <property type="component" value="Unassembled WGS sequence"/>
</dbReference>